<dbReference type="CDD" id="cd03214">
    <property type="entry name" value="ABC_Iron-Siderophores_B12_Hemin"/>
    <property type="match status" value="1"/>
</dbReference>
<feature type="domain" description="ABC transporter" evidence="4">
    <location>
        <begin position="3"/>
        <end position="235"/>
    </location>
</feature>
<dbReference type="InterPro" id="IPR003439">
    <property type="entry name" value="ABC_transporter-like_ATP-bd"/>
</dbReference>
<evidence type="ECO:0000256" key="1">
    <source>
        <dbReference type="ARBA" id="ARBA00022448"/>
    </source>
</evidence>
<evidence type="ECO:0000313" key="5">
    <source>
        <dbReference type="EMBL" id="SHJ56098.1"/>
    </source>
</evidence>
<dbReference type="AlphaFoldDB" id="A0A1M6KAW9"/>
<dbReference type="OrthoDB" id="9799337at2"/>
<evidence type="ECO:0000256" key="3">
    <source>
        <dbReference type="ARBA" id="ARBA00022840"/>
    </source>
</evidence>
<dbReference type="FunFam" id="3.40.50.300:FF:000134">
    <property type="entry name" value="Iron-enterobactin ABC transporter ATP-binding protein"/>
    <property type="match status" value="1"/>
</dbReference>
<evidence type="ECO:0000313" key="6">
    <source>
        <dbReference type="Proteomes" id="UP000322917"/>
    </source>
</evidence>
<dbReference type="Pfam" id="PF00005">
    <property type="entry name" value="ABC_tran"/>
    <property type="match status" value="1"/>
</dbReference>
<dbReference type="SMART" id="SM00382">
    <property type="entry name" value="AAA"/>
    <property type="match status" value="1"/>
</dbReference>
<keyword evidence="1" id="KW-0813">Transport</keyword>
<keyword evidence="2" id="KW-0547">Nucleotide-binding</keyword>
<sequence>MELTINALAVAIQNKTLVKDVSLTVRPGSFVGILGPNGSGKSTLLRTIYRALAPQSGAILLNREPLQNIKIADTAKQIGVVGQFHSLSYNITVLEMVLLGRTPHKRRLAGNNREDYEIARQSLQQVGMEHFADRNFATLSGGEKQRIILARALAQQPRLLLLDEPTNHLDIKYQLELLAIVKSLDISVLAVLHDLNLAAMYCDDLYILKEGQLIAGGTPDDVLTSRLIRQVYEIDCHVMKHPRTGCLSISYCPAGQERITG</sequence>
<dbReference type="PROSITE" id="PS50893">
    <property type="entry name" value="ABC_TRANSPORTER_2"/>
    <property type="match status" value="1"/>
</dbReference>
<dbReference type="Gene3D" id="3.40.50.300">
    <property type="entry name" value="P-loop containing nucleotide triphosphate hydrolases"/>
    <property type="match status" value="1"/>
</dbReference>
<dbReference type="PANTHER" id="PTHR42794:SF2">
    <property type="entry name" value="ABC TRANSPORTER ATP-BINDING PROTEIN"/>
    <property type="match status" value="1"/>
</dbReference>
<evidence type="ECO:0000256" key="2">
    <source>
        <dbReference type="ARBA" id="ARBA00022741"/>
    </source>
</evidence>
<dbReference type="PROSITE" id="PS00211">
    <property type="entry name" value="ABC_TRANSPORTER_1"/>
    <property type="match status" value="1"/>
</dbReference>
<protein>
    <submittedName>
        <fullName evidence="5">Iron complex transport system ATP-binding protein</fullName>
    </submittedName>
</protein>
<dbReference type="PANTHER" id="PTHR42794">
    <property type="entry name" value="HEMIN IMPORT ATP-BINDING PROTEIN HMUV"/>
    <property type="match status" value="1"/>
</dbReference>
<evidence type="ECO:0000259" key="4">
    <source>
        <dbReference type="PROSITE" id="PS50893"/>
    </source>
</evidence>
<dbReference type="InterPro" id="IPR017871">
    <property type="entry name" value="ABC_transporter-like_CS"/>
</dbReference>
<organism evidence="5 6">
    <name type="scientific">Propionispora hippei DSM 15287</name>
    <dbReference type="NCBI Taxonomy" id="1123003"/>
    <lineage>
        <taxon>Bacteria</taxon>
        <taxon>Bacillati</taxon>
        <taxon>Bacillota</taxon>
        <taxon>Negativicutes</taxon>
        <taxon>Selenomonadales</taxon>
        <taxon>Sporomusaceae</taxon>
        <taxon>Propionispora</taxon>
    </lineage>
</organism>
<keyword evidence="6" id="KW-1185">Reference proteome</keyword>
<dbReference type="RefSeq" id="WP_149735495.1">
    <property type="nucleotide sequence ID" value="NZ_FQZD01000026.1"/>
</dbReference>
<name>A0A1M6KAW9_9FIRM</name>
<dbReference type="InterPro" id="IPR027417">
    <property type="entry name" value="P-loop_NTPase"/>
</dbReference>
<dbReference type="EMBL" id="FQZD01000026">
    <property type="protein sequence ID" value="SHJ56098.1"/>
    <property type="molecule type" value="Genomic_DNA"/>
</dbReference>
<dbReference type="GO" id="GO:0016887">
    <property type="term" value="F:ATP hydrolysis activity"/>
    <property type="evidence" value="ECO:0007669"/>
    <property type="project" value="InterPro"/>
</dbReference>
<proteinExistence type="predicted"/>
<dbReference type="InterPro" id="IPR003593">
    <property type="entry name" value="AAA+_ATPase"/>
</dbReference>
<gene>
    <name evidence="5" type="ORF">SAMN02745170_02816</name>
</gene>
<accession>A0A1M6KAW9</accession>
<reference evidence="5 6" key="1">
    <citation type="submission" date="2016-11" db="EMBL/GenBank/DDBJ databases">
        <authorList>
            <person name="Varghese N."/>
            <person name="Submissions S."/>
        </authorList>
    </citation>
    <scope>NUCLEOTIDE SEQUENCE [LARGE SCALE GENOMIC DNA]</scope>
    <source>
        <strain evidence="5 6">DSM 15287</strain>
    </source>
</reference>
<keyword evidence="3 5" id="KW-0067">ATP-binding</keyword>
<dbReference type="SUPFAM" id="SSF52540">
    <property type="entry name" value="P-loop containing nucleoside triphosphate hydrolases"/>
    <property type="match status" value="1"/>
</dbReference>
<dbReference type="GO" id="GO:0005524">
    <property type="term" value="F:ATP binding"/>
    <property type="evidence" value="ECO:0007669"/>
    <property type="project" value="UniProtKB-KW"/>
</dbReference>
<dbReference type="Proteomes" id="UP000322917">
    <property type="component" value="Unassembled WGS sequence"/>
</dbReference>